<protein>
    <recommendedName>
        <fullName evidence="9">Selenoprotein K</fullName>
    </recommendedName>
</protein>
<dbReference type="GO" id="GO:0005789">
    <property type="term" value="C:endoplasmic reticulum membrane"/>
    <property type="evidence" value="ECO:0007669"/>
    <property type="project" value="TreeGrafter"/>
</dbReference>
<dbReference type="PANTHER" id="PTHR16875">
    <property type="entry name" value="SELENOPROTEIN K"/>
    <property type="match status" value="1"/>
</dbReference>
<reference evidence="7" key="1">
    <citation type="submission" date="2022-11" db="EMBL/GenBank/DDBJ databases">
        <authorList>
            <person name="Morgan W.R."/>
            <person name="Tartar A."/>
        </authorList>
    </citation>
    <scope>NUCLEOTIDE SEQUENCE</scope>
    <source>
        <strain evidence="7">ARSEF 373</strain>
    </source>
</reference>
<gene>
    <name evidence="7" type="ORF">N0F65_007654</name>
</gene>
<dbReference type="GO" id="GO:0032469">
    <property type="term" value="P:endoplasmic reticulum calcium ion homeostasis"/>
    <property type="evidence" value="ECO:0007669"/>
    <property type="project" value="TreeGrafter"/>
</dbReference>
<dbReference type="GO" id="GO:0006816">
    <property type="term" value="P:calcium ion transport"/>
    <property type="evidence" value="ECO:0007669"/>
    <property type="project" value="TreeGrafter"/>
</dbReference>
<accession>A0AAV2Z8A3</accession>
<evidence type="ECO:0000313" key="7">
    <source>
        <dbReference type="EMBL" id="DBA02244.1"/>
    </source>
</evidence>
<evidence type="ECO:0008006" key="9">
    <source>
        <dbReference type="Google" id="ProtNLM"/>
    </source>
</evidence>
<feature type="region of interest" description="Disordered" evidence="6">
    <location>
        <begin position="41"/>
        <end position="98"/>
    </location>
</feature>
<dbReference type="InterPro" id="IPR024491">
    <property type="entry name" value="Se_SelK/SelG"/>
</dbReference>
<reference evidence="7" key="2">
    <citation type="journal article" date="2023" name="Microbiol Resour">
        <title>Decontamination and Annotation of the Draft Genome Sequence of the Oomycete Lagenidium giganteum ARSEF 373.</title>
        <authorList>
            <person name="Morgan W.R."/>
            <person name="Tartar A."/>
        </authorList>
    </citation>
    <scope>NUCLEOTIDE SEQUENCE</scope>
    <source>
        <strain evidence="7">ARSEF 373</strain>
    </source>
</reference>
<evidence type="ECO:0000256" key="1">
    <source>
        <dbReference type="ARBA" id="ARBA00004167"/>
    </source>
</evidence>
<proteinExistence type="predicted"/>
<dbReference type="Pfam" id="PF10961">
    <property type="entry name" value="SelK_SelG"/>
    <property type="match status" value="1"/>
</dbReference>
<sequence>MTYVTGGDLVDRRTIWRVSIVSDFFWGVVNFVGLLYDAVTSQDPSSSYSGRGGSGGGNSGSSGRGGGSGGPRRMGGINHQRPINQPSMSTVTFVSAIG</sequence>
<comment type="subcellular location">
    <subcellularLocation>
        <location evidence="1">Membrane</location>
        <topology evidence="1">Single-pass membrane protein</topology>
    </subcellularLocation>
</comment>
<feature type="compositionally biased region" description="Gly residues" evidence="6">
    <location>
        <begin position="50"/>
        <end position="73"/>
    </location>
</feature>
<dbReference type="Proteomes" id="UP001146120">
    <property type="component" value="Unassembled WGS sequence"/>
</dbReference>
<keyword evidence="2" id="KW-0812">Transmembrane</keyword>
<evidence type="ECO:0000256" key="4">
    <source>
        <dbReference type="ARBA" id="ARBA00022989"/>
    </source>
</evidence>
<organism evidence="7 8">
    <name type="scientific">Lagenidium giganteum</name>
    <dbReference type="NCBI Taxonomy" id="4803"/>
    <lineage>
        <taxon>Eukaryota</taxon>
        <taxon>Sar</taxon>
        <taxon>Stramenopiles</taxon>
        <taxon>Oomycota</taxon>
        <taxon>Peronosporomycetes</taxon>
        <taxon>Pythiales</taxon>
        <taxon>Pythiaceae</taxon>
    </lineage>
</organism>
<dbReference type="AlphaFoldDB" id="A0AAV2Z8A3"/>
<keyword evidence="4" id="KW-1133">Transmembrane helix</keyword>
<evidence type="ECO:0000256" key="5">
    <source>
        <dbReference type="ARBA" id="ARBA00023136"/>
    </source>
</evidence>
<dbReference type="GO" id="GO:0005794">
    <property type="term" value="C:Golgi apparatus"/>
    <property type="evidence" value="ECO:0007669"/>
    <property type="project" value="TreeGrafter"/>
</dbReference>
<keyword evidence="3" id="KW-0712">Selenocysteine</keyword>
<keyword evidence="5" id="KW-0472">Membrane</keyword>
<feature type="compositionally biased region" description="Polar residues" evidence="6">
    <location>
        <begin position="81"/>
        <end position="98"/>
    </location>
</feature>
<comment type="caution">
    <text evidence="7">The sequence shown here is derived from an EMBL/GenBank/DDBJ whole genome shotgun (WGS) entry which is preliminary data.</text>
</comment>
<evidence type="ECO:0000256" key="2">
    <source>
        <dbReference type="ARBA" id="ARBA00022692"/>
    </source>
</evidence>
<evidence type="ECO:0000256" key="3">
    <source>
        <dbReference type="ARBA" id="ARBA00022933"/>
    </source>
</evidence>
<name>A0AAV2Z8A3_9STRA</name>
<keyword evidence="8" id="KW-1185">Reference proteome</keyword>
<evidence type="ECO:0000256" key="6">
    <source>
        <dbReference type="SAM" id="MobiDB-lite"/>
    </source>
</evidence>
<dbReference type="PANTHER" id="PTHR16875:SF0">
    <property type="entry name" value="SELENOPROTEIN K"/>
    <property type="match status" value="1"/>
</dbReference>
<dbReference type="EMBL" id="DAKRPA010000034">
    <property type="protein sequence ID" value="DBA02244.1"/>
    <property type="molecule type" value="Genomic_DNA"/>
</dbReference>
<evidence type="ECO:0000313" key="8">
    <source>
        <dbReference type="Proteomes" id="UP001146120"/>
    </source>
</evidence>